<evidence type="ECO:0000313" key="1">
    <source>
        <dbReference type="EMBL" id="PIA15686.1"/>
    </source>
</evidence>
<sequence length="66" mass="7505">MWTKAEVRTNRTHGCVLIQTLSHAQSHGCKTSLKGDFTPYRVLVASVLPSGRLSEYVRSWILRYVV</sequence>
<accession>A0A2G5B9J1</accession>
<dbReference type="Proteomes" id="UP000242474">
    <property type="component" value="Unassembled WGS sequence"/>
</dbReference>
<reference evidence="1 2" key="1">
    <citation type="journal article" date="2015" name="Genome Biol. Evol.">
        <title>Phylogenomic analyses indicate that early fungi evolved digesting cell walls of algal ancestors of land plants.</title>
        <authorList>
            <person name="Chang Y."/>
            <person name="Wang S."/>
            <person name="Sekimoto S."/>
            <person name="Aerts A.L."/>
            <person name="Choi C."/>
            <person name="Clum A."/>
            <person name="LaButti K.M."/>
            <person name="Lindquist E.A."/>
            <person name="Yee Ngan C."/>
            <person name="Ohm R.A."/>
            <person name="Salamov A.A."/>
            <person name="Grigoriev I.V."/>
            <person name="Spatafora J.W."/>
            <person name="Berbee M.L."/>
        </authorList>
    </citation>
    <scope>NUCLEOTIDE SEQUENCE [LARGE SCALE GENOMIC DNA]</scope>
    <source>
        <strain evidence="1 2">NRRL 1564</strain>
    </source>
</reference>
<proteinExistence type="predicted"/>
<dbReference type="EMBL" id="KZ303505">
    <property type="protein sequence ID" value="PIA15686.1"/>
    <property type="molecule type" value="Genomic_DNA"/>
</dbReference>
<name>A0A2G5B9J1_COERN</name>
<evidence type="ECO:0000313" key="2">
    <source>
        <dbReference type="Proteomes" id="UP000242474"/>
    </source>
</evidence>
<protein>
    <submittedName>
        <fullName evidence="1">Uncharacterized protein</fullName>
    </submittedName>
</protein>
<gene>
    <name evidence="1" type="ORF">COEREDRAFT_81819</name>
</gene>
<dbReference type="AlphaFoldDB" id="A0A2G5B9J1"/>
<keyword evidence="2" id="KW-1185">Reference proteome</keyword>
<organism evidence="1 2">
    <name type="scientific">Coemansia reversa (strain ATCC 12441 / NRRL 1564)</name>
    <dbReference type="NCBI Taxonomy" id="763665"/>
    <lineage>
        <taxon>Eukaryota</taxon>
        <taxon>Fungi</taxon>
        <taxon>Fungi incertae sedis</taxon>
        <taxon>Zoopagomycota</taxon>
        <taxon>Kickxellomycotina</taxon>
        <taxon>Kickxellomycetes</taxon>
        <taxon>Kickxellales</taxon>
        <taxon>Kickxellaceae</taxon>
        <taxon>Coemansia</taxon>
    </lineage>
</organism>